<evidence type="ECO:0000256" key="4">
    <source>
        <dbReference type="ARBA" id="ARBA00022519"/>
    </source>
</evidence>
<keyword evidence="6 8" id="KW-1133">Transmembrane helix</keyword>
<reference evidence="10" key="1">
    <citation type="submission" date="2019-12" db="EMBL/GenBank/DDBJ databases">
        <title>Mycobacterium spongiae sp. nov.</title>
        <authorList>
            <person name="Stinear T."/>
        </authorList>
    </citation>
    <scope>NUCLEOTIDE SEQUENCE</scope>
    <source>
        <strain evidence="10">FSD4b-SM</strain>
    </source>
</reference>
<dbReference type="GO" id="GO:0055085">
    <property type="term" value="P:transmembrane transport"/>
    <property type="evidence" value="ECO:0007669"/>
    <property type="project" value="InterPro"/>
</dbReference>
<keyword evidence="3" id="KW-1003">Cell membrane</keyword>
<evidence type="ECO:0000256" key="6">
    <source>
        <dbReference type="ARBA" id="ARBA00022989"/>
    </source>
</evidence>
<feature type="domain" description="ABC transmembrane type-1" evidence="9">
    <location>
        <begin position="65"/>
        <end position="253"/>
    </location>
</feature>
<evidence type="ECO:0000256" key="1">
    <source>
        <dbReference type="ARBA" id="ARBA00004429"/>
    </source>
</evidence>
<evidence type="ECO:0000256" key="5">
    <source>
        <dbReference type="ARBA" id="ARBA00022692"/>
    </source>
</evidence>
<feature type="transmembrane region" description="Helical" evidence="8">
    <location>
        <begin position="67"/>
        <end position="89"/>
    </location>
</feature>
<keyword evidence="2 8" id="KW-0813">Transport</keyword>
<dbReference type="AlphaFoldDB" id="A0A975JYJ1"/>
<feature type="transmembrane region" description="Helical" evidence="8">
    <location>
        <begin position="179"/>
        <end position="202"/>
    </location>
</feature>
<dbReference type="PANTHER" id="PTHR43357">
    <property type="entry name" value="INNER MEMBRANE ABC TRANSPORTER PERMEASE PROTEIN YDCV"/>
    <property type="match status" value="1"/>
</dbReference>
<evidence type="ECO:0000256" key="8">
    <source>
        <dbReference type="RuleBase" id="RU363032"/>
    </source>
</evidence>
<evidence type="ECO:0000259" key="9">
    <source>
        <dbReference type="PROSITE" id="PS50928"/>
    </source>
</evidence>
<feature type="transmembrane region" description="Helical" evidence="8">
    <location>
        <begin position="235"/>
        <end position="255"/>
    </location>
</feature>
<dbReference type="InterPro" id="IPR000515">
    <property type="entry name" value="MetI-like"/>
</dbReference>
<protein>
    <submittedName>
        <fullName evidence="10">ABC transporter permease subunit</fullName>
    </submittedName>
</protein>
<dbReference type="Pfam" id="PF00528">
    <property type="entry name" value="BPD_transp_1"/>
    <property type="match status" value="1"/>
</dbReference>
<dbReference type="SUPFAM" id="SSF161098">
    <property type="entry name" value="MetI-like"/>
    <property type="match status" value="1"/>
</dbReference>
<evidence type="ECO:0000313" key="10">
    <source>
        <dbReference type="EMBL" id="QUR68076.1"/>
    </source>
</evidence>
<comment type="subcellular location">
    <subcellularLocation>
        <location evidence="1">Cell inner membrane</location>
        <topology evidence="1">Multi-pass membrane protein</topology>
    </subcellularLocation>
    <subcellularLocation>
        <location evidence="8">Cell membrane</location>
        <topology evidence="8">Multi-pass membrane protein</topology>
    </subcellularLocation>
</comment>
<dbReference type="Gene3D" id="1.10.3720.10">
    <property type="entry name" value="MetI-like"/>
    <property type="match status" value="1"/>
</dbReference>
<dbReference type="PROSITE" id="PS50928">
    <property type="entry name" value="ABC_TM1"/>
    <property type="match status" value="1"/>
</dbReference>
<dbReference type="CDD" id="cd06261">
    <property type="entry name" value="TM_PBP2"/>
    <property type="match status" value="1"/>
</dbReference>
<feature type="transmembrane region" description="Helical" evidence="8">
    <location>
        <begin position="12"/>
        <end position="37"/>
    </location>
</feature>
<comment type="similarity">
    <text evidence="8">Belongs to the binding-protein-dependent transport system permease family.</text>
</comment>
<evidence type="ECO:0000256" key="7">
    <source>
        <dbReference type="ARBA" id="ARBA00023136"/>
    </source>
</evidence>
<gene>
    <name evidence="10" type="ORF">F6B93_14150</name>
</gene>
<dbReference type="EMBL" id="CP046600">
    <property type="protein sequence ID" value="QUR68076.1"/>
    <property type="molecule type" value="Genomic_DNA"/>
</dbReference>
<sequence>MLWWSPTSRGIARALFIVIGIMVFALPVLAIAVAAFATSWTELVPSGWTADHVREALSGENLASLSVSIQTAIIASVISVALGVTAAILSRSAPTWLATLTAGVFHIPVAVPSVAIGLGILIAFNEPPLILGGRAGIVVAAHTVLVLAFAYGSVDAALQHIDPGLYRAAESLGASPLRIFFRVTLPLLVPAIGGAAGLSLSLSMGELGATAMVYPPTWRTLPATIYGLAEHGDTLLAAACTLVLLAVTIAALAVLSRVRGNAALR</sequence>
<feature type="transmembrane region" description="Helical" evidence="8">
    <location>
        <begin position="96"/>
        <end position="124"/>
    </location>
</feature>
<dbReference type="PANTHER" id="PTHR43357:SF4">
    <property type="entry name" value="INNER MEMBRANE ABC TRANSPORTER PERMEASE PROTEIN YDCV"/>
    <property type="match status" value="1"/>
</dbReference>
<keyword evidence="5 8" id="KW-0812">Transmembrane</keyword>
<dbReference type="GO" id="GO:0005886">
    <property type="term" value="C:plasma membrane"/>
    <property type="evidence" value="ECO:0007669"/>
    <property type="project" value="UniProtKB-SubCell"/>
</dbReference>
<feature type="transmembrane region" description="Helical" evidence="8">
    <location>
        <begin position="136"/>
        <end position="158"/>
    </location>
</feature>
<evidence type="ECO:0000256" key="2">
    <source>
        <dbReference type="ARBA" id="ARBA00022448"/>
    </source>
</evidence>
<evidence type="ECO:0000313" key="11">
    <source>
        <dbReference type="Proteomes" id="UP000682202"/>
    </source>
</evidence>
<evidence type="ECO:0000256" key="3">
    <source>
        <dbReference type="ARBA" id="ARBA00022475"/>
    </source>
</evidence>
<keyword evidence="11" id="KW-1185">Reference proteome</keyword>
<organism evidence="10 11">
    <name type="scientific">Mycobacterium spongiae</name>
    <dbReference type="NCBI Taxonomy" id="886343"/>
    <lineage>
        <taxon>Bacteria</taxon>
        <taxon>Bacillati</taxon>
        <taxon>Actinomycetota</taxon>
        <taxon>Actinomycetes</taxon>
        <taxon>Mycobacteriales</taxon>
        <taxon>Mycobacteriaceae</taxon>
        <taxon>Mycobacterium</taxon>
    </lineage>
</organism>
<dbReference type="InterPro" id="IPR035906">
    <property type="entry name" value="MetI-like_sf"/>
</dbReference>
<accession>A0A975JYJ1</accession>
<dbReference type="KEGG" id="mspg:F6B93_14150"/>
<name>A0A975JYJ1_9MYCO</name>
<keyword evidence="4" id="KW-0997">Cell inner membrane</keyword>
<dbReference type="RefSeq" id="WP_211695652.1">
    <property type="nucleotide sequence ID" value="NZ_CP046600.1"/>
</dbReference>
<keyword evidence="7 8" id="KW-0472">Membrane</keyword>
<proteinExistence type="inferred from homology"/>
<dbReference type="Proteomes" id="UP000682202">
    <property type="component" value="Chromosome"/>
</dbReference>